<reference evidence="1" key="1">
    <citation type="submission" date="2014-12" db="EMBL/GenBank/DDBJ databases">
        <title>Insight into the proteome of Arion vulgaris.</title>
        <authorList>
            <person name="Aradska J."/>
            <person name="Bulat T."/>
            <person name="Smidak R."/>
            <person name="Sarate P."/>
            <person name="Gangsoo J."/>
            <person name="Sialana F."/>
            <person name="Bilban M."/>
            <person name="Lubec G."/>
        </authorList>
    </citation>
    <scope>NUCLEOTIDE SEQUENCE</scope>
    <source>
        <tissue evidence="1">Skin</tissue>
    </source>
</reference>
<organism evidence="1">
    <name type="scientific">Arion vulgaris</name>
    <dbReference type="NCBI Taxonomy" id="1028688"/>
    <lineage>
        <taxon>Eukaryota</taxon>
        <taxon>Metazoa</taxon>
        <taxon>Spiralia</taxon>
        <taxon>Lophotrochozoa</taxon>
        <taxon>Mollusca</taxon>
        <taxon>Gastropoda</taxon>
        <taxon>Heterobranchia</taxon>
        <taxon>Euthyneura</taxon>
        <taxon>Panpulmonata</taxon>
        <taxon>Eupulmonata</taxon>
        <taxon>Stylommatophora</taxon>
        <taxon>Helicina</taxon>
        <taxon>Arionoidea</taxon>
        <taxon>Arionidae</taxon>
        <taxon>Arion</taxon>
    </lineage>
</organism>
<proteinExistence type="predicted"/>
<gene>
    <name evidence="1" type="primary">ORF121095</name>
</gene>
<protein>
    <submittedName>
        <fullName evidence="1">Uncharacterized protein</fullName>
    </submittedName>
</protein>
<sequence>MMQSNLWQSHNRVFLINTWIKQGCNTLFIQSSQSPKCEEIQVLDGTLTSVLEDLDYAENTSLLDSYYVDVQEITETIRNSSTNKRQ</sequence>
<name>A0A0B7AI74_9EUPU</name>
<dbReference type="EMBL" id="HACG01033608">
    <property type="protein sequence ID" value="CEK80473.1"/>
    <property type="molecule type" value="Transcribed_RNA"/>
</dbReference>
<dbReference type="AlphaFoldDB" id="A0A0B7AI74"/>
<evidence type="ECO:0000313" key="1">
    <source>
        <dbReference type="EMBL" id="CEK80473.1"/>
    </source>
</evidence>
<accession>A0A0B7AI74</accession>